<dbReference type="NCBIfam" id="TIGR00357">
    <property type="entry name" value="peptide-methionine (R)-S-oxide reductase MsrB"/>
    <property type="match status" value="1"/>
</dbReference>
<evidence type="ECO:0000256" key="4">
    <source>
        <dbReference type="ARBA" id="ARBA00023002"/>
    </source>
</evidence>
<dbReference type="GO" id="GO:0030091">
    <property type="term" value="P:protein repair"/>
    <property type="evidence" value="ECO:0007669"/>
    <property type="project" value="InterPro"/>
</dbReference>
<evidence type="ECO:0000313" key="7">
    <source>
        <dbReference type="EMBL" id="CCA26919.1"/>
    </source>
</evidence>
<dbReference type="GO" id="GO:0033743">
    <property type="term" value="F:peptide-methionine (R)-S-oxide reductase activity"/>
    <property type="evidence" value="ECO:0007669"/>
    <property type="project" value="UniProtKB-EC"/>
</dbReference>
<dbReference type="HOGENOM" id="CLU_031040_8_1_1"/>
<comment type="similarity">
    <text evidence="1 5">Belongs to the MsrB Met sulfoxide reductase family.</text>
</comment>
<dbReference type="PROSITE" id="PS51790">
    <property type="entry name" value="MSRB"/>
    <property type="match status" value="1"/>
</dbReference>
<dbReference type="Pfam" id="PF01641">
    <property type="entry name" value="SelR"/>
    <property type="match status" value="1"/>
</dbReference>
<reference evidence="7" key="2">
    <citation type="submission" date="2011-02" db="EMBL/GenBank/DDBJ databases">
        <authorList>
            <person name="MacLean D."/>
        </authorList>
    </citation>
    <scope>NUCLEOTIDE SEQUENCE</scope>
</reference>
<dbReference type="PANTHER" id="PTHR46081:SF8">
    <property type="entry name" value="PEPTIDE METHIONINE SULFOXIDE REDUCTASE 2"/>
    <property type="match status" value="1"/>
</dbReference>
<dbReference type="GO" id="GO:0006979">
    <property type="term" value="P:response to oxidative stress"/>
    <property type="evidence" value="ECO:0007669"/>
    <property type="project" value="InterPro"/>
</dbReference>
<dbReference type="EMBL" id="FR824473">
    <property type="protein sequence ID" value="CCA26919.1"/>
    <property type="molecule type" value="Genomic_DNA"/>
</dbReference>
<keyword evidence="3 5" id="KW-0862">Zinc</keyword>
<name>F0WZJ5_9STRA</name>
<dbReference type="AlphaFoldDB" id="F0WZJ5"/>
<dbReference type="Gene3D" id="2.170.150.20">
    <property type="entry name" value="Peptide methionine sulfoxide reductase"/>
    <property type="match status" value="1"/>
</dbReference>
<gene>
    <name evidence="7" type="primary">AlNc14C430G11586</name>
    <name evidence="7" type="ORF">ALNC14_130630</name>
</gene>
<evidence type="ECO:0000256" key="5">
    <source>
        <dbReference type="RuleBase" id="RU365044"/>
    </source>
</evidence>
<dbReference type="SUPFAM" id="SSF51316">
    <property type="entry name" value="Mss4-like"/>
    <property type="match status" value="1"/>
</dbReference>
<keyword evidence="4 5" id="KW-0560">Oxidoreductase</keyword>
<feature type="domain" description="MsrB" evidence="6">
    <location>
        <begin position="73"/>
        <end position="194"/>
    </location>
</feature>
<dbReference type="InterPro" id="IPR002579">
    <property type="entry name" value="Met_Sox_Rdtase_MsrB_dom"/>
</dbReference>
<comment type="cofactor">
    <cofactor evidence="5">
        <name>Zn(2+)</name>
        <dbReference type="ChEBI" id="CHEBI:29105"/>
    </cofactor>
    <text evidence="5">Binds 1 zinc ion per subunit.</text>
</comment>
<accession>F0WZJ5</accession>
<sequence length="199" mass="22178">MDGPAIALAVTLTNFIMKLCQFVLLQQFIGNRCQRIQPSRRLCSAFFNEKQLITHSGARNMSTNKEDVKPWTDKEWKGRLNPEQYRVLRLKGTELAGSGAYNKFYEEGTYLCAGCKAPVYTSKTKFDSGCGWPAFYDAVPNAIKAIADPDGRRTEIVCANCNGHMGHVFKNEGFPTPTDERHCVNSASLVFHAGELSES</sequence>
<dbReference type="EC" id="1.8.4.12" evidence="5"/>
<dbReference type="PANTHER" id="PTHR46081">
    <property type="entry name" value="PEPTIDE METHIONINE SULFOXIDE REDUCTASE 2"/>
    <property type="match status" value="1"/>
</dbReference>
<proteinExistence type="inferred from homology"/>
<dbReference type="GO" id="GO:0046872">
    <property type="term" value="F:metal ion binding"/>
    <property type="evidence" value="ECO:0007669"/>
    <property type="project" value="UniProtKB-KW"/>
</dbReference>
<protein>
    <recommendedName>
        <fullName evidence="5">Peptide-methionine (R)-S-oxide reductase</fullName>
        <ecNumber evidence="5">1.8.4.12</ecNumber>
    </recommendedName>
</protein>
<reference evidence="7" key="1">
    <citation type="journal article" date="2011" name="PLoS Biol.">
        <title>Gene gain and loss during evolution of obligate parasitism in the white rust pathogen of Arabidopsis thaliana.</title>
        <authorList>
            <person name="Kemen E."/>
            <person name="Gardiner A."/>
            <person name="Schultz-Larsen T."/>
            <person name="Kemen A.C."/>
            <person name="Balmuth A.L."/>
            <person name="Robert-Seilaniantz A."/>
            <person name="Bailey K."/>
            <person name="Holub E."/>
            <person name="Studholme D.J."/>
            <person name="Maclean D."/>
            <person name="Jones J.D."/>
        </authorList>
    </citation>
    <scope>NUCLEOTIDE SEQUENCE</scope>
</reference>
<evidence type="ECO:0000259" key="6">
    <source>
        <dbReference type="PROSITE" id="PS51790"/>
    </source>
</evidence>
<keyword evidence="2 5" id="KW-0479">Metal-binding</keyword>
<evidence type="ECO:0000256" key="1">
    <source>
        <dbReference type="ARBA" id="ARBA00007174"/>
    </source>
</evidence>
<organism evidence="7">
    <name type="scientific">Albugo laibachii Nc14</name>
    <dbReference type="NCBI Taxonomy" id="890382"/>
    <lineage>
        <taxon>Eukaryota</taxon>
        <taxon>Sar</taxon>
        <taxon>Stramenopiles</taxon>
        <taxon>Oomycota</taxon>
        <taxon>Peronosporomycetes</taxon>
        <taxon>Albuginales</taxon>
        <taxon>Albuginaceae</taxon>
        <taxon>Albugo</taxon>
    </lineage>
</organism>
<evidence type="ECO:0000256" key="3">
    <source>
        <dbReference type="ARBA" id="ARBA00022833"/>
    </source>
</evidence>
<dbReference type="InterPro" id="IPR011057">
    <property type="entry name" value="Mss4-like_sf"/>
</dbReference>
<evidence type="ECO:0000256" key="2">
    <source>
        <dbReference type="ARBA" id="ARBA00022723"/>
    </source>
</evidence>
<comment type="catalytic activity">
    <reaction evidence="5">
        <text>L-methionyl-[protein] + [thioredoxin]-disulfide + H2O = L-methionyl-(R)-S-oxide-[protein] + [thioredoxin]-dithiol</text>
        <dbReference type="Rhea" id="RHEA:24164"/>
        <dbReference type="Rhea" id="RHEA-COMP:10698"/>
        <dbReference type="Rhea" id="RHEA-COMP:10700"/>
        <dbReference type="Rhea" id="RHEA-COMP:12313"/>
        <dbReference type="Rhea" id="RHEA-COMP:12314"/>
        <dbReference type="ChEBI" id="CHEBI:15377"/>
        <dbReference type="ChEBI" id="CHEBI:16044"/>
        <dbReference type="ChEBI" id="CHEBI:29950"/>
        <dbReference type="ChEBI" id="CHEBI:45764"/>
        <dbReference type="ChEBI" id="CHEBI:50058"/>
        <dbReference type="EC" id="1.8.4.12"/>
    </reaction>
</comment>
<dbReference type="InterPro" id="IPR028427">
    <property type="entry name" value="Met_Sox_Rdtase_MsrB"/>
</dbReference>